<evidence type="ECO:0000256" key="1">
    <source>
        <dbReference type="ARBA" id="ARBA00004651"/>
    </source>
</evidence>
<evidence type="ECO:0000313" key="9">
    <source>
        <dbReference type="EMBL" id="MFC6331240.1"/>
    </source>
</evidence>
<keyword evidence="5 7" id="KW-1133">Transmembrane helix</keyword>
<feature type="transmembrane region" description="Helical" evidence="7">
    <location>
        <begin position="68"/>
        <end position="96"/>
    </location>
</feature>
<sequence>MKDSKIRTLGKYKESYLLMAPYMIFFLMFTILPVVLSIVLGFTYYNMIEPPRFIGWYNYIRLFLDDDIFIIALKNTLFFALVTGPISYILSFFVAWMINDLSRTLRSIATSVFYIPTVVGAAVFPMWRLIFSPDEYGYLNGLLMGMGFINEPVAWLLDKEYVLAILILVQLWMSLGISFLAFVAGLQTVDRSLYEAGVMDGIKNRFQELWYITLPSMIPQLIFGAVMQIVVSFSVADVSIQLAGFPSTEYAGETMVTHIMDYGSIRYEMGYASAMAVVLFFLMVFTNRVVTKLLNKVGI</sequence>
<evidence type="ECO:0000256" key="2">
    <source>
        <dbReference type="ARBA" id="ARBA00022448"/>
    </source>
</evidence>
<feature type="transmembrane region" description="Helical" evidence="7">
    <location>
        <begin position="270"/>
        <end position="290"/>
    </location>
</feature>
<proteinExistence type="inferred from homology"/>
<evidence type="ECO:0000256" key="3">
    <source>
        <dbReference type="ARBA" id="ARBA00022475"/>
    </source>
</evidence>
<feature type="transmembrane region" description="Helical" evidence="7">
    <location>
        <begin position="108"/>
        <end position="130"/>
    </location>
</feature>
<dbReference type="SUPFAM" id="SSF161098">
    <property type="entry name" value="MetI-like"/>
    <property type="match status" value="1"/>
</dbReference>
<evidence type="ECO:0000259" key="8">
    <source>
        <dbReference type="PROSITE" id="PS50928"/>
    </source>
</evidence>
<dbReference type="InterPro" id="IPR035906">
    <property type="entry name" value="MetI-like_sf"/>
</dbReference>
<keyword evidence="2 7" id="KW-0813">Transport</keyword>
<dbReference type="CDD" id="cd06261">
    <property type="entry name" value="TM_PBP2"/>
    <property type="match status" value="1"/>
</dbReference>
<keyword evidence="3" id="KW-1003">Cell membrane</keyword>
<dbReference type="Gene3D" id="1.10.3720.10">
    <property type="entry name" value="MetI-like"/>
    <property type="match status" value="1"/>
</dbReference>
<dbReference type="PROSITE" id="PS50928">
    <property type="entry name" value="ABC_TM1"/>
    <property type="match status" value="1"/>
</dbReference>
<keyword evidence="4 7" id="KW-0812">Transmembrane</keyword>
<dbReference type="PANTHER" id="PTHR30193">
    <property type="entry name" value="ABC TRANSPORTER PERMEASE PROTEIN"/>
    <property type="match status" value="1"/>
</dbReference>
<feature type="transmembrane region" description="Helical" evidence="7">
    <location>
        <begin position="161"/>
        <end position="189"/>
    </location>
</feature>
<organism evidence="9 10">
    <name type="scientific">Paenibacillus septentrionalis</name>
    <dbReference type="NCBI Taxonomy" id="429342"/>
    <lineage>
        <taxon>Bacteria</taxon>
        <taxon>Bacillati</taxon>
        <taxon>Bacillota</taxon>
        <taxon>Bacilli</taxon>
        <taxon>Bacillales</taxon>
        <taxon>Paenibacillaceae</taxon>
        <taxon>Paenibacillus</taxon>
    </lineage>
</organism>
<dbReference type="InterPro" id="IPR000515">
    <property type="entry name" value="MetI-like"/>
</dbReference>
<evidence type="ECO:0000256" key="6">
    <source>
        <dbReference type="ARBA" id="ARBA00023136"/>
    </source>
</evidence>
<keyword evidence="6 7" id="KW-0472">Membrane</keyword>
<dbReference type="Pfam" id="PF00528">
    <property type="entry name" value="BPD_transp_1"/>
    <property type="match status" value="1"/>
</dbReference>
<dbReference type="PANTHER" id="PTHR30193:SF37">
    <property type="entry name" value="INNER MEMBRANE ABC TRANSPORTER PERMEASE PROTEIN YCJO"/>
    <property type="match status" value="1"/>
</dbReference>
<evidence type="ECO:0000256" key="7">
    <source>
        <dbReference type="RuleBase" id="RU363032"/>
    </source>
</evidence>
<gene>
    <name evidence="9" type="ORF">ACFP56_01280</name>
</gene>
<comment type="similarity">
    <text evidence="7">Belongs to the binding-protein-dependent transport system permease family.</text>
</comment>
<evidence type="ECO:0000256" key="5">
    <source>
        <dbReference type="ARBA" id="ARBA00022989"/>
    </source>
</evidence>
<dbReference type="InterPro" id="IPR051393">
    <property type="entry name" value="ABC_transporter_permease"/>
</dbReference>
<feature type="transmembrane region" description="Helical" evidence="7">
    <location>
        <begin position="21"/>
        <end position="48"/>
    </location>
</feature>
<accession>A0ABW1V0M0</accession>
<comment type="subcellular location">
    <subcellularLocation>
        <location evidence="1 7">Cell membrane</location>
        <topology evidence="1 7">Multi-pass membrane protein</topology>
    </subcellularLocation>
</comment>
<feature type="transmembrane region" description="Helical" evidence="7">
    <location>
        <begin position="209"/>
        <end position="231"/>
    </location>
</feature>
<name>A0ABW1V0M0_9BACL</name>
<dbReference type="Proteomes" id="UP001596233">
    <property type="component" value="Unassembled WGS sequence"/>
</dbReference>
<keyword evidence="10" id="KW-1185">Reference proteome</keyword>
<reference evidence="10" key="1">
    <citation type="journal article" date="2019" name="Int. J. Syst. Evol. Microbiol.">
        <title>The Global Catalogue of Microorganisms (GCM) 10K type strain sequencing project: providing services to taxonomists for standard genome sequencing and annotation.</title>
        <authorList>
            <consortium name="The Broad Institute Genomics Platform"/>
            <consortium name="The Broad Institute Genome Sequencing Center for Infectious Disease"/>
            <person name="Wu L."/>
            <person name="Ma J."/>
        </authorList>
    </citation>
    <scope>NUCLEOTIDE SEQUENCE [LARGE SCALE GENOMIC DNA]</scope>
    <source>
        <strain evidence="10">PCU 280</strain>
    </source>
</reference>
<dbReference type="EMBL" id="JBHSTE010000001">
    <property type="protein sequence ID" value="MFC6331240.1"/>
    <property type="molecule type" value="Genomic_DNA"/>
</dbReference>
<evidence type="ECO:0000313" key="10">
    <source>
        <dbReference type="Proteomes" id="UP001596233"/>
    </source>
</evidence>
<protein>
    <submittedName>
        <fullName evidence="9">Carbohydrate ABC transporter permease</fullName>
    </submittedName>
</protein>
<dbReference type="RefSeq" id="WP_379230271.1">
    <property type="nucleotide sequence ID" value="NZ_JBHSTE010000001.1"/>
</dbReference>
<feature type="domain" description="ABC transmembrane type-1" evidence="8">
    <location>
        <begin position="73"/>
        <end position="290"/>
    </location>
</feature>
<comment type="caution">
    <text evidence="9">The sequence shown here is derived from an EMBL/GenBank/DDBJ whole genome shotgun (WGS) entry which is preliminary data.</text>
</comment>
<evidence type="ECO:0000256" key="4">
    <source>
        <dbReference type="ARBA" id="ARBA00022692"/>
    </source>
</evidence>